<dbReference type="GO" id="GO:0016810">
    <property type="term" value="F:hydrolase activity, acting on carbon-nitrogen (but not peptide) bonds"/>
    <property type="evidence" value="ECO:0007669"/>
    <property type="project" value="InterPro"/>
</dbReference>
<dbReference type="AlphaFoldDB" id="A0A917AR21"/>
<dbReference type="InterPro" id="IPR011330">
    <property type="entry name" value="Glyco_hydro/deAcase_b/a-brl"/>
</dbReference>
<organism evidence="4 5">
    <name type="scientific">Priestia taiwanensis</name>
    <dbReference type="NCBI Taxonomy" id="1347902"/>
    <lineage>
        <taxon>Bacteria</taxon>
        <taxon>Bacillati</taxon>
        <taxon>Bacillota</taxon>
        <taxon>Bacilli</taxon>
        <taxon>Bacillales</taxon>
        <taxon>Bacillaceae</taxon>
        <taxon>Priestia</taxon>
    </lineage>
</organism>
<dbReference type="GO" id="GO:0005576">
    <property type="term" value="C:extracellular region"/>
    <property type="evidence" value="ECO:0007669"/>
    <property type="project" value="UniProtKB-SubCell"/>
</dbReference>
<evidence type="ECO:0000313" key="4">
    <source>
        <dbReference type="EMBL" id="GGE67436.1"/>
    </source>
</evidence>
<dbReference type="PANTHER" id="PTHR34216:SF3">
    <property type="entry name" value="POLY-BETA-1,6-N-ACETYL-D-GLUCOSAMINE N-DEACETYLASE"/>
    <property type="match status" value="1"/>
</dbReference>
<evidence type="ECO:0000256" key="2">
    <source>
        <dbReference type="ARBA" id="ARBA00022729"/>
    </source>
</evidence>
<reference evidence="4" key="2">
    <citation type="submission" date="2020-09" db="EMBL/GenBank/DDBJ databases">
        <authorList>
            <person name="Sun Q."/>
            <person name="Zhou Y."/>
        </authorList>
    </citation>
    <scope>NUCLEOTIDE SEQUENCE</scope>
    <source>
        <strain evidence="4">CGMCC 1.12698</strain>
    </source>
</reference>
<dbReference type="PANTHER" id="PTHR34216">
    <property type="match status" value="1"/>
</dbReference>
<evidence type="ECO:0000313" key="5">
    <source>
        <dbReference type="Proteomes" id="UP000605259"/>
    </source>
</evidence>
<evidence type="ECO:0000259" key="3">
    <source>
        <dbReference type="PROSITE" id="PS51677"/>
    </source>
</evidence>
<protein>
    <submittedName>
        <fullName evidence="4">Poly-beta-1,6-N-acetyl-D-glucosamine N-deacetylase</fullName>
    </submittedName>
</protein>
<evidence type="ECO:0000256" key="1">
    <source>
        <dbReference type="ARBA" id="ARBA00004613"/>
    </source>
</evidence>
<comment type="subcellular location">
    <subcellularLocation>
        <location evidence="1">Secreted</location>
    </subcellularLocation>
</comment>
<keyword evidence="5" id="KW-1185">Reference proteome</keyword>
<dbReference type="GO" id="GO:0005975">
    <property type="term" value="P:carbohydrate metabolic process"/>
    <property type="evidence" value="ECO:0007669"/>
    <property type="project" value="InterPro"/>
</dbReference>
<proteinExistence type="predicted"/>
<dbReference type="EMBL" id="BMFK01000001">
    <property type="protein sequence ID" value="GGE67436.1"/>
    <property type="molecule type" value="Genomic_DNA"/>
</dbReference>
<dbReference type="SUPFAM" id="SSF88713">
    <property type="entry name" value="Glycoside hydrolase/deacetylase"/>
    <property type="match status" value="1"/>
</dbReference>
<keyword evidence="2" id="KW-0732">Signal</keyword>
<dbReference type="PROSITE" id="PS51677">
    <property type="entry name" value="NODB"/>
    <property type="match status" value="1"/>
</dbReference>
<comment type="caution">
    <text evidence="4">The sequence shown here is derived from an EMBL/GenBank/DDBJ whole genome shotgun (WGS) entry which is preliminary data.</text>
</comment>
<dbReference type="InterPro" id="IPR002509">
    <property type="entry name" value="NODB_dom"/>
</dbReference>
<feature type="domain" description="NodB homology" evidence="3">
    <location>
        <begin position="109"/>
        <end position="285"/>
    </location>
</feature>
<accession>A0A917AR21</accession>
<name>A0A917AR21_9BACI</name>
<dbReference type="Gene3D" id="3.20.20.370">
    <property type="entry name" value="Glycoside hydrolase/deacetylase"/>
    <property type="match status" value="1"/>
</dbReference>
<dbReference type="Proteomes" id="UP000605259">
    <property type="component" value="Unassembled WGS sequence"/>
</dbReference>
<gene>
    <name evidence="4" type="primary">icaB</name>
    <name evidence="4" type="ORF">GCM10007140_16920</name>
</gene>
<reference evidence="4" key="1">
    <citation type="journal article" date="2014" name="Int. J. Syst. Evol. Microbiol.">
        <title>Complete genome sequence of Corynebacterium casei LMG S-19264T (=DSM 44701T), isolated from a smear-ripened cheese.</title>
        <authorList>
            <consortium name="US DOE Joint Genome Institute (JGI-PGF)"/>
            <person name="Walter F."/>
            <person name="Albersmeier A."/>
            <person name="Kalinowski J."/>
            <person name="Ruckert C."/>
        </authorList>
    </citation>
    <scope>NUCLEOTIDE SEQUENCE</scope>
    <source>
        <strain evidence="4">CGMCC 1.12698</strain>
    </source>
</reference>
<dbReference type="Pfam" id="PF01522">
    <property type="entry name" value="Polysacc_deac_1"/>
    <property type="match status" value="1"/>
</dbReference>
<dbReference type="InterPro" id="IPR051398">
    <property type="entry name" value="Polysacch_Deacetylase"/>
</dbReference>
<sequence>MRVLIVLIVLTGLVWKIWSLPTGPRSVIPDYTTLSKENVCLGLNYHRVYSPNLWYKTVEILTGAKELVLYNVYADEFAYQMKWLKDQGAFFANQQDLYEFRQGRAIPDKCVWISFDDGDHSIYHNAFPVLKQYNIPFTMYIITGHVGEVFQNFKLSPWEQLREMKQTGLADFGGHTHDMHYLKDGQAVFLNEGYAEAFRMDLRKSKQMIKQELEADDTTIAYPFGGTSETMTEIVQQEGLTQAFILSPNPITPYNSVFDTNRYLLDKEIFDLFVKPYIEQRNKKR</sequence>